<name>A0A2T0TVU7_9ACTN</name>
<dbReference type="InterPro" id="IPR008258">
    <property type="entry name" value="Transglycosylase_SLT_dom_1"/>
</dbReference>
<proteinExistence type="predicted"/>
<comment type="caution">
    <text evidence="3">The sequence shown here is derived from an EMBL/GenBank/DDBJ whole genome shotgun (WGS) entry which is preliminary data.</text>
</comment>
<protein>
    <submittedName>
        <fullName evidence="3">Transglycosylase-like protein with SLT domain</fullName>
    </submittedName>
</protein>
<feature type="domain" description="Transglycosylase SLT" evidence="2">
    <location>
        <begin position="248"/>
        <end position="304"/>
    </location>
</feature>
<feature type="compositionally biased region" description="Low complexity" evidence="1">
    <location>
        <begin position="145"/>
        <end position="157"/>
    </location>
</feature>
<feature type="region of interest" description="Disordered" evidence="1">
    <location>
        <begin position="1"/>
        <end position="68"/>
    </location>
</feature>
<feature type="compositionally biased region" description="Low complexity" evidence="1">
    <location>
        <begin position="204"/>
        <end position="223"/>
    </location>
</feature>
<feature type="compositionally biased region" description="Low complexity" evidence="1">
    <location>
        <begin position="1"/>
        <end position="37"/>
    </location>
</feature>
<dbReference type="SUPFAM" id="SSF53955">
    <property type="entry name" value="Lysozyme-like"/>
    <property type="match status" value="1"/>
</dbReference>
<sequence>MPSHTPNTPASAPATAEAAAAEATGSQPATLELPAAEHPAEAPARRRFGRPARTRARRSSPPLGPRRPALLLATAAAGALVVGVVTTSGPAAEAGTETAGTSVSVAAQLGIVDQQAAGTEAAPQAGDLAPLEDLAASRSERSAEEASAAQAQAAADQAELDRRAAEEAARVAAEQEAARVAAEQEAARVAAEQAAAEEAERAAAEAAAAEESSEPAPAAAPASQGSFKDYALAKVGSAEQFGCLEKLWGKESGWNPNAQNPTSTAYGIPQFLDSTWASTGIAKTSDGYRQIDAGLIYIESRYGSPCDAWAHSQATGWY</sequence>
<dbReference type="Proteomes" id="UP000239210">
    <property type="component" value="Unassembled WGS sequence"/>
</dbReference>
<dbReference type="EMBL" id="PVTG01000005">
    <property type="protein sequence ID" value="PRY49783.1"/>
    <property type="molecule type" value="Genomic_DNA"/>
</dbReference>
<evidence type="ECO:0000259" key="2">
    <source>
        <dbReference type="Pfam" id="PF01464"/>
    </source>
</evidence>
<dbReference type="InterPro" id="IPR023346">
    <property type="entry name" value="Lysozyme-like_dom_sf"/>
</dbReference>
<organism evidence="3 4">
    <name type="scientific">Geodermatophilus tzadiensis</name>
    <dbReference type="NCBI Taxonomy" id="1137988"/>
    <lineage>
        <taxon>Bacteria</taxon>
        <taxon>Bacillati</taxon>
        <taxon>Actinomycetota</taxon>
        <taxon>Actinomycetes</taxon>
        <taxon>Geodermatophilales</taxon>
        <taxon>Geodermatophilaceae</taxon>
        <taxon>Geodermatophilus</taxon>
    </lineage>
</organism>
<dbReference type="PRINTS" id="PR01852">
    <property type="entry name" value="SIBAPROTEIN"/>
</dbReference>
<feature type="compositionally biased region" description="Basic residues" evidence="1">
    <location>
        <begin position="45"/>
        <end position="58"/>
    </location>
</feature>
<gene>
    <name evidence="3" type="ORF">LY71_105228</name>
</gene>
<evidence type="ECO:0000256" key="1">
    <source>
        <dbReference type="SAM" id="MobiDB-lite"/>
    </source>
</evidence>
<evidence type="ECO:0000313" key="4">
    <source>
        <dbReference type="Proteomes" id="UP000239210"/>
    </source>
</evidence>
<evidence type="ECO:0000313" key="3">
    <source>
        <dbReference type="EMBL" id="PRY49783.1"/>
    </source>
</evidence>
<feature type="region of interest" description="Disordered" evidence="1">
    <location>
        <begin position="191"/>
        <end position="223"/>
    </location>
</feature>
<reference evidence="3 4" key="1">
    <citation type="submission" date="2018-03" db="EMBL/GenBank/DDBJ databases">
        <title>Genomic Encyclopedia of Archaeal and Bacterial Type Strains, Phase II (KMG-II): from individual species to whole genera.</title>
        <authorList>
            <person name="Goeker M."/>
        </authorList>
    </citation>
    <scope>NUCLEOTIDE SEQUENCE [LARGE SCALE GENOMIC DNA]</scope>
    <source>
        <strain evidence="3 4">DSM 45416</strain>
    </source>
</reference>
<accession>A0A2T0TVU7</accession>
<dbReference type="Gene3D" id="1.10.530.10">
    <property type="match status" value="1"/>
</dbReference>
<dbReference type="Pfam" id="PF01464">
    <property type="entry name" value="SLT"/>
    <property type="match status" value="1"/>
</dbReference>
<feature type="region of interest" description="Disordered" evidence="1">
    <location>
        <begin position="134"/>
        <end position="169"/>
    </location>
</feature>
<dbReference type="InterPro" id="IPR009148">
    <property type="entry name" value="PcsB-like"/>
</dbReference>
<dbReference type="AlphaFoldDB" id="A0A2T0TVU7"/>
<feature type="compositionally biased region" description="Basic and acidic residues" evidence="1">
    <location>
        <begin position="159"/>
        <end position="169"/>
    </location>
</feature>
<keyword evidence="4" id="KW-1185">Reference proteome</keyword>